<sequence length="125" mass="15008">MLNLIDQQHKRHRLLITKYRHRRFSSQLEMVMHVSQTSAGLGTHTHTYRTGRLRKVWINYFPKAITTLDVIGNGTRNRWMMSLMRKPLKHVVPRSSGLDLENWNKSDQNELRKDRIMKRVQLVRF</sequence>
<dbReference type="EMBL" id="BMAT01009164">
    <property type="protein sequence ID" value="GFS00041.1"/>
    <property type="molecule type" value="Genomic_DNA"/>
</dbReference>
<evidence type="ECO:0000313" key="1">
    <source>
        <dbReference type="EMBL" id="GFS00041.1"/>
    </source>
</evidence>
<comment type="caution">
    <text evidence="1">The sequence shown here is derived from an EMBL/GenBank/DDBJ whole genome shotgun (WGS) entry which is preliminary data.</text>
</comment>
<accession>A0AAV4HTL7</accession>
<protein>
    <submittedName>
        <fullName evidence="1">Uncharacterized protein</fullName>
    </submittedName>
</protein>
<dbReference type="AlphaFoldDB" id="A0AAV4HTL7"/>
<organism evidence="1 2">
    <name type="scientific">Elysia marginata</name>
    <dbReference type="NCBI Taxonomy" id="1093978"/>
    <lineage>
        <taxon>Eukaryota</taxon>
        <taxon>Metazoa</taxon>
        <taxon>Spiralia</taxon>
        <taxon>Lophotrochozoa</taxon>
        <taxon>Mollusca</taxon>
        <taxon>Gastropoda</taxon>
        <taxon>Heterobranchia</taxon>
        <taxon>Euthyneura</taxon>
        <taxon>Panpulmonata</taxon>
        <taxon>Sacoglossa</taxon>
        <taxon>Placobranchoidea</taxon>
        <taxon>Plakobranchidae</taxon>
        <taxon>Elysia</taxon>
    </lineage>
</organism>
<proteinExistence type="predicted"/>
<keyword evidence="2" id="KW-1185">Reference proteome</keyword>
<reference evidence="1 2" key="1">
    <citation type="journal article" date="2021" name="Elife">
        <title>Chloroplast acquisition without the gene transfer in kleptoplastic sea slugs, Plakobranchus ocellatus.</title>
        <authorList>
            <person name="Maeda T."/>
            <person name="Takahashi S."/>
            <person name="Yoshida T."/>
            <person name="Shimamura S."/>
            <person name="Takaki Y."/>
            <person name="Nagai Y."/>
            <person name="Toyoda A."/>
            <person name="Suzuki Y."/>
            <person name="Arimoto A."/>
            <person name="Ishii H."/>
            <person name="Satoh N."/>
            <person name="Nishiyama T."/>
            <person name="Hasebe M."/>
            <person name="Maruyama T."/>
            <person name="Minagawa J."/>
            <person name="Obokata J."/>
            <person name="Shigenobu S."/>
        </authorList>
    </citation>
    <scope>NUCLEOTIDE SEQUENCE [LARGE SCALE GENOMIC DNA]</scope>
</reference>
<name>A0AAV4HTL7_9GAST</name>
<dbReference type="Proteomes" id="UP000762676">
    <property type="component" value="Unassembled WGS sequence"/>
</dbReference>
<gene>
    <name evidence="1" type="ORF">ElyMa_004543700</name>
</gene>
<evidence type="ECO:0000313" key="2">
    <source>
        <dbReference type="Proteomes" id="UP000762676"/>
    </source>
</evidence>